<dbReference type="Gene3D" id="2.40.170.20">
    <property type="entry name" value="TonB-dependent receptor, beta-barrel domain"/>
    <property type="match status" value="1"/>
</dbReference>
<evidence type="ECO:0000256" key="1">
    <source>
        <dbReference type="ARBA" id="ARBA00004571"/>
    </source>
</evidence>
<dbReference type="EMBL" id="JBHMEZ010000001">
    <property type="protein sequence ID" value="MFB9051787.1"/>
    <property type="molecule type" value="Genomic_DNA"/>
</dbReference>
<keyword evidence="5 9" id="KW-0798">TonB box</keyword>
<evidence type="ECO:0000256" key="2">
    <source>
        <dbReference type="ARBA" id="ARBA00022448"/>
    </source>
</evidence>
<reference evidence="12 13" key="1">
    <citation type="submission" date="2024-09" db="EMBL/GenBank/DDBJ databases">
        <authorList>
            <person name="Sun Q."/>
            <person name="Mori K."/>
        </authorList>
    </citation>
    <scope>NUCLEOTIDE SEQUENCE [LARGE SCALE GENOMIC DNA]</scope>
    <source>
        <strain evidence="12 13">CECT 8286</strain>
    </source>
</reference>
<dbReference type="Proteomes" id="UP001589605">
    <property type="component" value="Unassembled WGS sequence"/>
</dbReference>
<comment type="caution">
    <text evidence="12">The sequence shown here is derived from an EMBL/GenBank/DDBJ whole genome shotgun (WGS) entry which is preliminary data.</text>
</comment>
<keyword evidence="6 8" id="KW-0472">Membrane</keyword>
<feature type="domain" description="TonB-dependent receptor plug" evidence="11">
    <location>
        <begin position="212"/>
        <end position="319"/>
    </location>
</feature>
<organism evidence="12 13">
    <name type="scientific">Formosa undariae</name>
    <dbReference type="NCBI Taxonomy" id="1325436"/>
    <lineage>
        <taxon>Bacteria</taxon>
        <taxon>Pseudomonadati</taxon>
        <taxon>Bacteroidota</taxon>
        <taxon>Flavobacteriia</taxon>
        <taxon>Flavobacteriales</taxon>
        <taxon>Flavobacteriaceae</taxon>
        <taxon>Formosa</taxon>
    </lineage>
</organism>
<name>A0ABV5EX69_9FLAO</name>
<dbReference type="InterPro" id="IPR036942">
    <property type="entry name" value="Beta-barrel_TonB_sf"/>
</dbReference>
<feature type="domain" description="TonB-dependent receptor-like beta-barrel" evidence="10">
    <location>
        <begin position="502"/>
        <end position="847"/>
    </location>
</feature>
<sequence length="1097" mass="120405">MKSIIFLFCSISFAINPINGDAQNAKIIIDTDMTLTVRQTFRLINKQTDYKFIYRHDLIKMAPAIDLKKGTIKAGDLLNKCLSPISFTYNFTDKGTIVVKKKATDPLVISPIKVLDKKVQFQVNGSVKDKLGIPLLGANILEKGTTNGVTADFDGNFSISVKDENAVLLFTFVGFANKEVPVNGQNNLEVILEESADELDEVVVIGYGTVKKSDLTGAVSSIKGEDLATDSQASIDEIIQGRIAGVQVTQTSAEPGGAFSIRIRGTNSITAGNEPLYVIDGLPGANPGNSLNPADVKSIEVLKDASATAIYGARGSNGVVLITTKQGQKDSDLEINYNLTTGIQTAAKTLDLMNTQEYMSFYNDLSLDRGDVAPFSQADMDAIGSGTDWQDEILRNALMQEHRLSFSGGSKDTQYYLSLNYFDQDGIVIDSGFERFTGRVNLTHSIGEKLTVGINFSNSLLKEDQIPSGTGTSRDAGVIASALQLPPTMPVRDDNGNYAFSLQDLSNSVAQAKTIDQSTKSTRLYGNTFINYQITKDFKSRINLGYDHMISEGNEVLNLETQRGLLFEGRATRNFIENNSYLFEFINEYSKSFSDKHKINALIGYSYQQFQNSGFSAAAQDFPSSSFGSNNLGAGDTSQYNVSSYRNENTIISGFGRVNYNFDDRYLLTGSFRADGSSRFGDNNKVAYFPSAAVGWNISNESFYSEESAVSNLKLRASYGLSGNQEISNARSLVLLGSGPIAVLNGNEVQSIAPIQLANPNLKWETTESVNFGLDFGVLKGRITGSMEYFQNKTRDLLLELPVPTTTGFSSSLQNVGDTKNSGFEFNISSNNFIGEFSWKTDFNFATLKNEVLNLGELPRILQGGTRFMQEFTLLEVGKPINTYYGYVFEGVFQSEEEVNTSASQANAAPGSRKFKDVNGDGKIDEEDRTVLGDPFPDFTFGLNNSVSYKGFALDIFVEGKLGLELANFTNIDSENPIDNLRNRQRYVLDRWTPENPSNNTPSFVNPSPTFDFNSRIVEDASFVQIKNIKLGYSFPNLKKKNISSLLVYVSGQNVAMFTDYKGYNPNVSALGASNIRIDYNAYPLASIYSLGINIKF</sequence>
<protein>
    <submittedName>
        <fullName evidence="12">SusC/RagA family TonB-linked outer membrane protein</fullName>
    </submittedName>
</protein>
<dbReference type="RefSeq" id="WP_382380536.1">
    <property type="nucleotide sequence ID" value="NZ_JBHMEZ010000001.1"/>
</dbReference>
<dbReference type="Pfam" id="PF00593">
    <property type="entry name" value="TonB_dep_Rec_b-barrel"/>
    <property type="match status" value="1"/>
</dbReference>
<comment type="similarity">
    <text evidence="8 9">Belongs to the TonB-dependent receptor family.</text>
</comment>
<dbReference type="NCBIfam" id="TIGR04057">
    <property type="entry name" value="SusC_RagA_signa"/>
    <property type="match status" value="1"/>
</dbReference>
<dbReference type="PROSITE" id="PS52016">
    <property type="entry name" value="TONB_DEPENDENT_REC_3"/>
    <property type="match status" value="1"/>
</dbReference>
<evidence type="ECO:0000256" key="9">
    <source>
        <dbReference type="RuleBase" id="RU003357"/>
    </source>
</evidence>
<dbReference type="Pfam" id="PF07715">
    <property type="entry name" value="Plug"/>
    <property type="match status" value="1"/>
</dbReference>
<dbReference type="InterPro" id="IPR000531">
    <property type="entry name" value="Beta-barrel_TonB"/>
</dbReference>
<keyword evidence="4 8" id="KW-0812">Transmembrane</keyword>
<comment type="subcellular location">
    <subcellularLocation>
        <location evidence="1 8">Cell outer membrane</location>
        <topology evidence="1 8">Multi-pass membrane protein</topology>
    </subcellularLocation>
</comment>
<dbReference type="NCBIfam" id="TIGR04056">
    <property type="entry name" value="OMP_RagA_SusC"/>
    <property type="match status" value="1"/>
</dbReference>
<dbReference type="Gene3D" id="2.170.130.10">
    <property type="entry name" value="TonB-dependent receptor, plug domain"/>
    <property type="match status" value="1"/>
</dbReference>
<keyword evidence="2 8" id="KW-0813">Transport</keyword>
<evidence type="ECO:0000313" key="13">
    <source>
        <dbReference type="Proteomes" id="UP001589605"/>
    </source>
</evidence>
<dbReference type="InterPro" id="IPR023996">
    <property type="entry name" value="TonB-dep_OMP_SusC/RagA"/>
</dbReference>
<dbReference type="InterPro" id="IPR039426">
    <property type="entry name" value="TonB-dep_rcpt-like"/>
</dbReference>
<dbReference type="InterPro" id="IPR012910">
    <property type="entry name" value="Plug_dom"/>
</dbReference>
<evidence type="ECO:0000256" key="5">
    <source>
        <dbReference type="ARBA" id="ARBA00023077"/>
    </source>
</evidence>
<dbReference type="SUPFAM" id="SSF56935">
    <property type="entry name" value="Porins"/>
    <property type="match status" value="1"/>
</dbReference>
<evidence type="ECO:0000259" key="10">
    <source>
        <dbReference type="Pfam" id="PF00593"/>
    </source>
</evidence>
<evidence type="ECO:0000313" key="12">
    <source>
        <dbReference type="EMBL" id="MFB9051787.1"/>
    </source>
</evidence>
<dbReference type="Pfam" id="PF13715">
    <property type="entry name" value="CarbopepD_reg_2"/>
    <property type="match status" value="1"/>
</dbReference>
<dbReference type="InterPro" id="IPR023997">
    <property type="entry name" value="TonB-dep_OMP_SusC/RagA_CS"/>
</dbReference>
<keyword evidence="7 8" id="KW-0998">Cell outer membrane</keyword>
<evidence type="ECO:0000256" key="6">
    <source>
        <dbReference type="ARBA" id="ARBA00023136"/>
    </source>
</evidence>
<accession>A0ABV5EX69</accession>
<evidence type="ECO:0000259" key="11">
    <source>
        <dbReference type="Pfam" id="PF07715"/>
    </source>
</evidence>
<gene>
    <name evidence="12" type="ORF">ACFFVB_01735</name>
</gene>
<dbReference type="SUPFAM" id="SSF49464">
    <property type="entry name" value="Carboxypeptidase regulatory domain-like"/>
    <property type="match status" value="1"/>
</dbReference>
<dbReference type="InterPro" id="IPR037066">
    <property type="entry name" value="Plug_dom_sf"/>
</dbReference>
<evidence type="ECO:0000256" key="3">
    <source>
        <dbReference type="ARBA" id="ARBA00022452"/>
    </source>
</evidence>
<keyword evidence="3 8" id="KW-1134">Transmembrane beta strand</keyword>
<dbReference type="InterPro" id="IPR008969">
    <property type="entry name" value="CarboxyPept-like_regulatory"/>
</dbReference>
<evidence type="ECO:0000256" key="8">
    <source>
        <dbReference type="PROSITE-ProRule" id="PRU01360"/>
    </source>
</evidence>
<proteinExistence type="inferred from homology"/>
<keyword evidence="13" id="KW-1185">Reference proteome</keyword>
<evidence type="ECO:0000256" key="4">
    <source>
        <dbReference type="ARBA" id="ARBA00022692"/>
    </source>
</evidence>
<evidence type="ECO:0000256" key="7">
    <source>
        <dbReference type="ARBA" id="ARBA00023237"/>
    </source>
</evidence>